<dbReference type="InterPro" id="IPR022212">
    <property type="entry name" value="DUF3741"/>
</dbReference>
<sequence length="932" mass="103779">MSGVKSVIGQAPGDGLPVQRIISELKKITNPVEEKSGANGSSSSRKSNATSLKMLLEKEMAKEVESKRRPPSVIGRLMGLEEDLPTEESIVHHTKVDLTRDLNASNKTLHGKEHHQSIRLKTQDHQSIDETIGYNDVYEVSEQQSRTSYFQDQTSLKGWPSENKSKQFDIVQEKFIKPKYFAMEEKLLHIKELQEALEVPCSNKDLFLETPEEHSSSFSRQLSGLHTNQAPPQKKRITVLMPIKSVEINSIRQSRTEQVSKQNVLNMRKFHQIPSPKEEISSQPSRIVLLRPTPGKPSTSKAKLTSRENSFRLINQNSLNGSIDYSQATVGSSELVHDVMQHRQDGCHQRDDSLLSSAYSNGYGGDESSFSDSEVDYSSGSEMDCIEDGGTLSNSEGGSPLSKHSWNCRGYENPYSSSSLSKISHFSESSVIREAKKQLSERWAVVCDYISQEQVQSSRRTCTLGEMLSIKEAKKEDVSTEILSASSNRSCSLDNELTTRFAYVTSSRKNGENGERSPRKLPRSNSLPVISSTFGYMVVDVQASNPDSRKLKMVVVSNKGKSSLKGRVSDFFLSRSKKPTRQRSTYHPSDCVADRLEACIVRKAVDCEDRIDSFSTQKSTSMSERSSIGATISLDCPRGSLDKLGVNKGLNSNRDQPSPTSVLDAPSEDSSCNEPEISGRTSKNTSKAIFPYHSSPLLNLVCVMITSADMSSEAVSRSSAIETVARFLSWDDSASESQLLCTPRTTSLMSDVDDDESECHVLVQNIMSSAGLGSSQSSMVFTGWHLPNYPRDPVLCDKVSELEEKSSYRRLLFDCVNIALIEIGENALLGSFPWSKRHWHSRTWRNTSSPDLGVEVWSILKDWIYGARMFVVSRRDNAGIMLDRIVKQEVEGRGWVNSLMLQVVDITEHLEGGVMEELVEEAVLDFAVCSQR</sequence>
<evidence type="ECO:0000256" key="1">
    <source>
        <dbReference type="SAM" id="MobiDB-lite"/>
    </source>
</evidence>
<feature type="region of interest" description="Disordered" evidence="1">
    <location>
        <begin position="364"/>
        <end position="400"/>
    </location>
</feature>
<proteinExistence type="predicted"/>
<gene>
    <name evidence="4" type="ORF">PVAP13_1KG215240</name>
</gene>
<feature type="region of interest" description="Disordered" evidence="1">
    <location>
        <begin position="27"/>
        <end position="49"/>
    </location>
</feature>
<dbReference type="AlphaFoldDB" id="A0A8T0XP33"/>
<dbReference type="Pfam" id="PF14309">
    <property type="entry name" value="DUF4378"/>
    <property type="match status" value="1"/>
</dbReference>
<comment type="caution">
    <text evidence="4">The sequence shown here is derived from an EMBL/GenBank/DDBJ whole genome shotgun (WGS) entry which is preliminary data.</text>
</comment>
<dbReference type="Proteomes" id="UP000823388">
    <property type="component" value="Chromosome 1K"/>
</dbReference>
<feature type="compositionally biased region" description="Polar residues" evidence="1">
    <location>
        <begin position="668"/>
        <end position="682"/>
    </location>
</feature>
<dbReference type="EMBL" id="CM029037">
    <property type="protein sequence ID" value="KAG2659856.1"/>
    <property type="molecule type" value="Genomic_DNA"/>
</dbReference>
<feature type="compositionally biased region" description="Low complexity" evidence="1">
    <location>
        <begin position="37"/>
        <end position="49"/>
    </location>
</feature>
<dbReference type="PANTHER" id="PTHR46634:SF7">
    <property type="entry name" value="PHOSPHATIDYLINOSITOL N-ACETYGLUCOSAMINLYTRANSFERASE SUBUNIT P-RELATED"/>
    <property type="match status" value="1"/>
</dbReference>
<accession>A0A8T0XP33</accession>
<feature type="domain" description="DUF4378" evidence="3">
    <location>
        <begin position="760"/>
        <end position="921"/>
    </location>
</feature>
<organism evidence="4 5">
    <name type="scientific">Panicum virgatum</name>
    <name type="common">Blackwell switchgrass</name>
    <dbReference type="NCBI Taxonomy" id="38727"/>
    <lineage>
        <taxon>Eukaryota</taxon>
        <taxon>Viridiplantae</taxon>
        <taxon>Streptophyta</taxon>
        <taxon>Embryophyta</taxon>
        <taxon>Tracheophyta</taxon>
        <taxon>Spermatophyta</taxon>
        <taxon>Magnoliopsida</taxon>
        <taxon>Liliopsida</taxon>
        <taxon>Poales</taxon>
        <taxon>Poaceae</taxon>
        <taxon>PACMAD clade</taxon>
        <taxon>Panicoideae</taxon>
        <taxon>Panicodae</taxon>
        <taxon>Paniceae</taxon>
        <taxon>Panicinae</taxon>
        <taxon>Panicum</taxon>
        <taxon>Panicum sect. Hiantes</taxon>
    </lineage>
</organism>
<feature type="compositionally biased region" description="Low complexity" evidence="1">
    <location>
        <begin position="366"/>
        <end position="382"/>
    </location>
</feature>
<dbReference type="PANTHER" id="PTHR46634">
    <property type="entry name" value="M REDUCTASE II SUBUNIT GAMMA, PUTATIVE (DUF3741)-RELATED"/>
    <property type="match status" value="1"/>
</dbReference>
<evidence type="ECO:0008006" key="6">
    <source>
        <dbReference type="Google" id="ProtNLM"/>
    </source>
</evidence>
<feature type="compositionally biased region" description="Polar residues" evidence="1">
    <location>
        <begin position="391"/>
        <end position="400"/>
    </location>
</feature>
<reference evidence="4" key="1">
    <citation type="submission" date="2020-05" db="EMBL/GenBank/DDBJ databases">
        <title>WGS assembly of Panicum virgatum.</title>
        <authorList>
            <person name="Lovell J.T."/>
            <person name="Jenkins J."/>
            <person name="Shu S."/>
            <person name="Juenger T.E."/>
            <person name="Schmutz J."/>
        </authorList>
    </citation>
    <scope>NUCLEOTIDE SEQUENCE</scope>
    <source>
        <strain evidence="4">AP13</strain>
    </source>
</reference>
<evidence type="ECO:0000313" key="5">
    <source>
        <dbReference type="Proteomes" id="UP000823388"/>
    </source>
</evidence>
<feature type="domain" description="DUF3741" evidence="2">
    <location>
        <begin position="173"/>
        <end position="209"/>
    </location>
</feature>
<evidence type="ECO:0000313" key="4">
    <source>
        <dbReference type="EMBL" id="KAG2659856.1"/>
    </source>
</evidence>
<feature type="region of interest" description="Disordered" evidence="1">
    <location>
        <begin position="645"/>
        <end position="682"/>
    </location>
</feature>
<keyword evidence="5" id="KW-1185">Reference proteome</keyword>
<protein>
    <recommendedName>
        <fullName evidence="6">DUF4378 domain-containing protein</fullName>
    </recommendedName>
</protein>
<evidence type="ECO:0000259" key="3">
    <source>
        <dbReference type="Pfam" id="PF14309"/>
    </source>
</evidence>
<feature type="compositionally biased region" description="Polar residues" evidence="1">
    <location>
        <begin position="649"/>
        <end position="661"/>
    </location>
</feature>
<feature type="compositionally biased region" description="Basic and acidic residues" evidence="1">
    <location>
        <begin position="27"/>
        <end position="36"/>
    </location>
</feature>
<dbReference type="Pfam" id="PF12552">
    <property type="entry name" value="DUF3741"/>
    <property type="match status" value="1"/>
</dbReference>
<evidence type="ECO:0000259" key="2">
    <source>
        <dbReference type="Pfam" id="PF12552"/>
    </source>
</evidence>
<name>A0A8T0XP33_PANVG</name>
<dbReference type="InterPro" id="IPR025486">
    <property type="entry name" value="DUF4378"/>
</dbReference>